<dbReference type="InterPro" id="IPR001827">
    <property type="entry name" value="Homeobox_Antennapedia_CS"/>
</dbReference>
<dbReference type="Gene3D" id="1.10.10.60">
    <property type="entry name" value="Homeodomain-like"/>
    <property type="match status" value="1"/>
</dbReference>
<dbReference type="PROSITE" id="PS00027">
    <property type="entry name" value="HOMEOBOX_1"/>
    <property type="match status" value="1"/>
</dbReference>
<dbReference type="PROSITE" id="PS00032">
    <property type="entry name" value="ANTENNAPEDIA"/>
    <property type="match status" value="1"/>
</dbReference>
<dbReference type="GO" id="GO:0003677">
    <property type="term" value="F:DNA binding"/>
    <property type="evidence" value="ECO:0007669"/>
    <property type="project" value="UniProtKB-UniRule"/>
</dbReference>
<reference key="1">
    <citation type="journal article" date="2007" name="Nature">
        <title>The medaka draft genome and insights into vertebrate genome evolution.</title>
        <authorList>
            <person name="Kasahara M."/>
            <person name="Naruse K."/>
            <person name="Sasaki S."/>
            <person name="Nakatani Y."/>
            <person name="Qu W."/>
            <person name="Ahsan B."/>
            <person name="Yamada T."/>
            <person name="Nagayasu Y."/>
            <person name="Doi K."/>
            <person name="Kasai Y."/>
            <person name="Jindo T."/>
            <person name="Kobayashi D."/>
            <person name="Shimada A."/>
            <person name="Toyoda A."/>
            <person name="Kuroki Y."/>
            <person name="Fujiyama A."/>
            <person name="Sasaki T."/>
            <person name="Shimizu A."/>
            <person name="Asakawa S."/>
            <person name="Shimizu N."/>
            <person name="Hashimoto S."/>
            <person name="Yang J."/>
            <person name="Lee Y."/>
            <person name="Matsushima K."/>
            <person name="Sugano S."/>
            <person name="Sakaizumi M."/>
            <person name="Narita T."/>
            <person name="Ohishi K."/>
            <person name="Haga S."/>
            <person name="Ohta F."/>
            <person name="Nomoto H."/>
            <person name="Nogata K."/>
            <person name="Morishita T."/>
            <person name="Endo T."/>
            <person name="Shin-I T."/>
            <person name="Takeda H."/>
            <person name="Morishita S."/>
            <person name="Kohara Y."/>
        </authorList>
    </citation>
    <scope>NUCLEOTIDE SEQUENCE [LARGE SCALE GENOMIC DNA]</scope>
    <source>
        <strain>Hd-rR</strain>
    </source>
</reference>
<evidence type="ECO:0000256" key="3">
    <source>
        <dbReference type="ARBA" id="ARBA00009107"/>
    </source>
</evidence>
<comment type="similarity">
    <text evidence="3 12">Belongs to the Antp homeobox family.</text>
</comment>
<dbReference type="CDD" id="cd00086">
    <property type="entry name" value="homeodomain"/>
    <property type="match status" value="1"/>
</dbReference>
<evidence type="ECO:0000256" key="9">
    <source>
        <dbReference type="ARBA" id="ARBA00023242"/>
    </source>
</evidence>
<evidence type="ECO:0000256" key="2">
    <source>
        <dbReference type="ARBA" id="ARBA00004123"/>
    </source>
</evidence>
<evidence type="ECO:0000256" key="10">
    <source>
        <dbReference type="PROSITE-ProRule" id="PRU00108"/>
    </source>
</evidence>
<feature type="DNA-binding region" description="Homeobox" evidence="10">
    <location>
        <begin position="123"/>
        <end position="182"/>
    </location>
</feature>
<evidence type="ECO:0000256" key="11">
    <source>
        <dbReference type="RuleBase" id="RU000682"/>
    </source>
</evidence>
<evidence type="ECO:0000313" key="15">
    <source>
        <dbReference type="Ensembl" id="ENSORLP00015015548.1"/>
    </source>
</evidence>
<dbReference type="GO" id="GO:0005634">
    <property type="term" value="C:nucleus"/>
    <property type="evidence" value="ECO:0007669"/>
    <property type="project" value="UniProtKB-SubCell"/>
</dbReference>
<dbReference type="PANTHER" id="PTHR45659:SF10">
    <property type="entry name" value="HOMEOBOX PROTEIN HOX-A5"/>
    <property type="match status" value="1"/>
</dbReference>
<dbReference type="SMART" id="SM00389">
    <property type="entry name" value="HOX"/>
    <property type="match status" value="1"/>
</dbReference>
<keyword evidence="4" id="KW-0217">Developmental protein</keyword>
<dbReference type="GO" id="GO:0000981">
    <property type="term" value="F:DNA-binding transcription factor activity, RNA polymerase II-specific"/>
    <property type="evidence" value="ECO:0007669"/>
    <property type="project" value="InterPro"/>
</dbReference>
<evidence type="ECO:0000313" key="16">
    <source>
        <dbReference type="Proteomes" id="UP000265200"/>
    </source>
</evidence>
<keyword evidence="6 10" id="KW-0238">DNA-binding</keyword>
<dbReference type="Proteomes" id="UP000265200">
    <property type="component" value="Chromosome 11"/>
</dbReference>
<evidence type="ECO:0000259" key="14">
    <source>
        <dbReference type="PROSITE" id="PS50071"/>
    </source>
</evidence>
<evidence type="ECO:0000256" key="8">
    <source>
        <dbReference type="ARBA" id="ARBA00023163"/>
    </source>
</evidence>
<dbReference type="InterPro" id="IPR009057">
    <property type="entry name" value="Homeodomain-like_sf"/>
</dbReference>
<protein>
    <submittedName>
        <fullName evidence="15">Homeobox A7</fullName>
    </submittedName>
</protein>
<feature type="region of interest" description="Disordered" evidence="13">
    <location>
        <begin position="181"/>
        <end position="216"/>
    </location>
</feature>
<keyword evidence="7 10" id="KW-0371">Homeobox</keyword>
<dbReference type="Ensembl" id="ENSORLT00015023496.1">
    <property type="protein sequence ID" value="ENSORLP00015015548.1"/>
    <property type="gene ID" value="ENSORLG00015016463.1"/>
</dbReference>
<organism evidence="15 16">
    <name type="scientific">Oryzias latipes</name>
    <name type="common">Japanese rice fish</name>
    <name type="synonym">Japanese killifish</name>
    <dbReference type="NCBI Taxonomy" id="8090"/>
    <lineage>
        <taxon>Eukaryota</taxon>
        <taxon>Metazoa</taxon>
        <taxon>Chordata</taxon>
        <taxon>Craniata</taxon>
        <taxon>Vertebrata</taxon>
        <taxon>Euteleostomi</taxon>
        <taxon>Actinopterygii</taxon>
        <taxon>Neopterygii</taxon>
        <taxon>Teleostei</taxon>
        <taxon>Neoteleostei</taxon>
        <taxon>Acanthomorphata</taxon>
        <taxon>Ovalentaria</taxon>
        <taxon>Atherinomorphae</taxon>
        <taxon>Beloniformes</taxon>
        <taxon>Adrianichthyidae</taxon>
        <taxon>Oryziinae</taxon>
        <taxon>Oryzias</taxon>
    </lineage>
</organism>
<reference evidence="15 16" key="2">
    <citation type="submission" date="2017-04" db="EMBL/GenBank/DDBJ databases">
        <title>CpG methylation of centromeres and impact of large insertions on vertebrate speciation.</title>
        <authorList>
            <person name="Ichikawa K."/>
            <person name="Yoshimura J."/>
            <person name="Morishita S."/>
        </authorList>
    </citation>
    <scope>NUCLEOTIDE SEQUENCE</scope>
    <source>
        <strain evidence="15 16">HSOK</strain>
    </source>
</reference>
<evidence type="ECO:0000256" key="6">
    <source>
        <dbReference type="ARBA" id="ARBA00023125"/>
    </source>
</evidence>
<keyword evidence="9 10" id="KW-0539">Nucleus</keyword>
<dbReference type="PRINTS" id="PR00024">
    <property type="entry name" value="HOMEOBOX"/>
</dbReference>
<dbReference type="FunFam" id="1.10.10.60:FF:000017">
    <property type="entry name" value="Homeobox protein antennapedia"/>
    <property type="match status" value="1"/>
</dbReference>
<dbReference type="InterPro" id="IPR017995">
    <property type="entry name" value="Homeobox_antennapedia"/>
</dbReference>
<evidence type="ECO:0000256" key="1">
    <source>
        <dbReference type="ARBA" id="ARBA00003263"/>
    </source>
</evidence>
<sequence>MSSYYVDGLLSKSATVSSLFPSAERAWSSFGACGEKQGSSRTSAAISLAPSLSGVYSANNAASRSYPVFTSGDAHGGDALHYNPFDQNRLFSDGSCNPGPGPHFPPQNKHRMYPWMQASDPNRKRGRQTYSRYQTLELEKEFHFNRYLSRRRRVEIAHALTLTERQIKIWFQNRRMKWKKDHKEQSGPVQTHGGVQALSDADDTGSAEVESQTAKSSKLKESCGDFPPSWTVCTCPTPSPPLHLLLFTHRHADERPGWSGQRGSWFRSCCVLKRSGDGEESPGRDGKQR</sequence>
<dbReference type="PRINTS" id="PR00025">
    <property type="entry name" value="ANTENNAPEDIA"/>
</dbReference>
<dbReference type="InterPro" id="IPR017970">
    <property type="entry name" value="Homeobox_CS"/>
</dbReference>
<dbReference type="Pfam" id="PF00046">
    <property type="entry name" value="Homeodomain"/>
    <property type="match status" value="1"/>
</dbReference>
<feature type="domain" description="Homeobox" evidence="14">
    <location>
        <begin position="121"/>
        <end position="181"/>
    </location>
</feature>
<evidence type="ECO:0000256" key="13">
    <source>
        <dbReference type="SAM" id="MobiDB-lite"/>
    </source>
</evidence>
<keyword evidence="8" id="KW-0804">Transcription</keyword>
<dbReference type="PANTHER" id="PTHR45659">
    <property type="entry name" value="HOMEOBOX PROTEIN HOX"/>
    <property type="match status" value="1"/>
</dbReference>
<accession>A0A3P9I6L7</accession>
<dbReference type="Ensembl" id="ENSORLT00015033937.1">
    <property type="protein sequence ID" value="ENSORLP00015015546.1"/>
    <property type="gene ID" value="ENSORLG00015016463.1"/>
</dbReference>
<dbReference type="InterPro" id="IPR020479">
    <property type="entry name" value="HD_metazoa"/>
</dbReference>
<reference evidence="15" key="3">
    <citation type="submission" date="2025-05" db="UniProtKB">
        <authorList>
            <consortium name="Ensembl"/>
        </authorList>
    </citation>
    <scope>IDENTIFICATION</scope>
    <source>
        <strain evidence="15">HSOK</strain>
    </source>
</reference>
<comment type="subcellular location">
    <subcellularLocation>
        <location evidence="2 10 11">Nucleus</location>
    </subcellularLocation>
</comment>
<dbReference type="AlphaFoldDB" id="A0A3P9I6L7"/>
<comment type="function">
    <text evidence="1">Sequence-specific transcription factor which is part of a developmental regulatory system that provides cells with specific positional identities on the anterior-posterior axis.</text>
</comment>
<keyword evidence="5" id="KW-0805">Transcription regulation</keyword>
<proteinExistence type="inferred from homology"/>
<dbReference type="PROSITE" id="PS50071">
    <property type="entry name" value="HOMEOBOX_2"/>
    <property type="match status" value="1"/>
</dbReference>
<dbReference type="SUPFAM" id="SSF46689">
    <property type="entry name" value="Homeodomain-like"/>
    <property type="match status" value="1"/>
</dbReference>
<dbReference type="InterPro" id="IPR050296">
    <property type="entry name" value="Antp_homeobox"/>
</dbReference>
<evidence type="ECO:0000256" key="7">
    <source>
        <dbReference type="ARBA" id="ARBA00023155"/>
    </source>
</evidence>
<evidence type="ECO:0000256" key="12">
    <source>
        <dbReference type="RuleBase" id="RU004442"/>
    </source>
</evidence>
<dbReference type="InterPro" id="IPR001356">
    <property type="entry name" value="HD"/>
</dbReference>
<evidence type="ECO:0000256" key="4">
    <source>
        <dbReference type="ARBA" id="ARBA00022473"/>
    </source>
</evidence>
<evidence type="ECO:0000256" key="5">
    <source>
        <dbReference type="ARBA" id="ARBA00023015"/>
    </source>
</evidence>
<name>A0A3P9I6L7_ORYLA</name>